<accession>A0ABT5BR33</accession>
<comment type="caution">
    <text evidence="1">The sequence shown here is derived from an EMBL/GenBank/DDBJ whole genome shotgun (WGS) entry which is preliminary data.</text>
</comment>
<dbReference type="RefSeq" id="WP_272093403.1">
    <property type="nucleotide sequence ID" value="NZ_JAQNDK010000001.1"/>
</dbReference>
<proteinExistence type="predicted"/>
<protein>
    <submittedName>
        <fullName evidence="1">Uncharacterized protein</fullName>
    </submittedName>
</protein>
<reference evidence="1 2" key="1">
    <citation type="submission" date="2023-01" db="EMBL/GenBank/DDBJ databases">
        <title>Minimal conservation of predation-associated metabolite biosynthetic gene clusters underscores biosynthetic potential of Myxococcota including descriptions for ten novel species: Archangium lansinium sp. nov., Myxococcus landrumus sp. nov., Nannocystis bai.</title>
        <authorList>
            <person name="Ahearne A."/>
            <person name="Stevens C."/>
            <person name="Dowd S."/>
        </authorList>
    </citation>
    <scope>NUCLEOTIDE SEQUENCE [LARGE SCALE GENOMIC DNA]</scope>
    <source>
        <strain evidence="1 2">WIWO2</strain>
    </source>
</reference>
<name>A0ABT5BR33_9BACT</name>
<sequence length="117" mass="12660">MALDQTALAASAARTTVRKALVDDIAKNHPIPGAHVKGRLIDLHTHFLCDDVARIGLVRTSNPDGPCVVRRSTEHVVTAPGSRDLEKDLEAMPFEELADRRAAAWKLPRRAMSASGS</sequence>
<dbReference type="Proteomes" id="UP001217485">
    <property type="component" value="Unassembled WGS sequence"/>
</dbReference>
<evidence type="ECO:0000313" key="2">
    <source>
        <dbReference type="Proteomes" id="UP001217485"/>
    </source>
</evidence>
<organism evidence="1 2">
    <name type="scientific">Sorangium atrum</name>
    <dbReference type="NCBI Taxonomy" id="2995308"/>
    <lineage>
        <taxon>Bacteria</taxon>
        <taxon>Pseudomonadati</taxon>
        <taxon>Myxococcota</taxon>
        <taxon>Polyangia</taxon>
        <taxon>Polyangiales</taxon>
        <taxon>Polyangiaceae</taxon>
        <taxon>Sorangium</taxon>
    </lineage>
</organism>
<keyword evidence="2" id="KW-1185">Reference proteome</keyword>
<dbReference type="EMBL" id="JAQNDK010000001">
    <property type="protein sequence ID" value="MDC0676625.1"/>
    <property type="molecule type" value="Genomic_DNA"/>
</dbReference>
<gene>
    <name evidence="1" type="ORF">POL72_02665</name>
</gene>
<evidence type="ECO:0000313" key="1">
    <source>
        <dbReference type="EMBL" id="MDC0676625.1"/>
    </source>
</evidence>